<dbReference type="InterPro" id="IPR017930">
    <property type="entry name" value="Myb_dom"/>
</dbReference>
<dbReference type="GeneID" id="115632721"/>
<dbReference type="GO" id="GO:0005634">
    <property type="term" value="C:nucleus"/>
    <property type="evidence" value="ECO:0007669"/>
    <property type="project" value="UniProtKB-SubCell"/>
</dbReference>
<proteinExistence type="predicted"/>
<dbReference type="SMART" id="SM00717">
    <property type="entry name" value="SANT"/>
    <property type="match status" value="1"/>
</dbReference>
<dbReference type="AlphaFoldDB" id="A0A6J2UFE5"/>
<comment type="subcellular location">
    <subcellularLocation>
        <location evidence="1">Nucleus</location>
    </subcellularLocation>
</comment>
<sequence length="364" mass="41796">MEMDELEESASTDNEDVFYFESEHLALRGNQCYSDLLRTIAILQAQRIRVHQQIDEVEQARNFYLGNPQVLIDKIRNNEPLIGPNYITTINLPELPTLSQKMAAGTDGNASSNAANTFMERKPAPQSPTQPHLQDNDSNRRSDSFNRLWTNEEQRRLEALLIEYPPEEIEMRRFAKIAKALGDRTPQQVFSRVQKYFQKLHDAGMPVPGRIPKHRRPGLSKPKNSIRRSTFFPAHNISMQMPEDDFVLDDLQPVAPPPPPVKIKTEVKAEPTVDDEKEDRRRRQLTVDILTTIYDEKIANPEGYNPDPLAPRCAACEESSVTSKRWRCNSCYCYINLCGDCLADQLMNERFEHIGHDVVMDEET</sequence>
<feature type="compositionally biased region" description="Basic and acidic residues" evidence="2">
    <location>
        <begin position="134"/>
        <end position="147"/>
    </location>
</feature>
<reference evidence="5" key="1">
    <citation type="submission" date="2025-08" db="UniProtKB">
        <authorList>
            <consortium name="RefSeq"/>
        </authorList>
    </citation>
    <scope>IDENTIFICATION</scope>
    <source>
        <strain evidence="5">11010-0011.00</strain>
        <tissue evidence="5">Whole body</tissue>
    </source>
</reference>
<evidence type="ECO:0000256" key="1">
    <source>
        <dbReference type="ARBA" id="ARBA00004123"/>
    </source>
</evidence>
<dbReference type="Gene3D" id="1.10.10.60">
    <property type="entry name" value="Homeodomain-like"/>
    <property type="match status" value="1"/>
</dbReference>
<dbReference type="PANTHER" id="PTHR22705">
    <property type="entry name" value="ZINC FINGER, ZZ DOMAIN CONTAINING 3"/>
    <property type="match status" value="1"/>
</dbReference>
<keyword evidence="4" id="KW-1185">Reference proteome</keyword>
<dbReference type="CTD" id="33977"/>
<protein>
    <submittedName>
        <fullName evidence="5">ZZ-type zinc finger-containing protein 3</fullName>
    </submittedName>
</protein>
<gene>
    <name evidence="5" type="primary">LOC115632721</name>
</gene>
<dbReference type="SUPFAM" id="SSF46689">
    <property type="entry name" value="Homeodomain-like"/>
    <property type="match status" value="1"/>
</dbReference>
<feature type="domain" description="HTH myb-type" evidence="3">
    <location>
        <begin position="149"/>
        <end position="201"/>
    </location>
</feature>
<organism evidence="4 5">
    <name type="scientific">Drosophila lebanonensis</name>
    <name type="common">Fruit fly</name>
    <name type="synonym">Scaptodrosophila lebanonensis</name>
    <dbReference type="NCBI Taxonomy" id="7225"/>
    <lineage>
        <taxon>Eukaryota</taxon>
        <taxon>Metazoa</taxon>
        <taxon>Ecdysozoa</taxon>
        <taxon>Arthropoda</taxon>
        <taxon>Hexapoda</taxon>
        <taxon>Insecta</taxon>
        <taxon>Pterygota</taxon>
        <taxon>Neoptera</taxon>
        <taxon>Endopterygota</taxon>
        <taxon>Diptera</taxon>
        <taxon>Brachycera</taxon>
        <taxon>Muscomorpha</taxon>
        <taxon>Ephydroidea</taxon>
        <taxon>Drosophilidae</taxon>
        <taxon>Scaptodrosophila</taxon>
    </lineage>
</organism>
<evidence type="ECO:0000259" key="3">
    <source>
        <dbReference type="PROSITE" id="PS51294"/>
    </source>
</evidence>
<accession>A0A6J2UFE5</accession>
<dbReference type="OrthoDB" id="20473at2759"/>
<dbReference type="Pfam" id="PF00249">
    <property type="entry name" value="Myb_DNA-binding"/>
    <property type="match status" value="1"/>
</dbReference>
<dbReference type="RefSeq" id="XP_030385827.1">
    <property type="nucleotide sequence ID" value="XM_030529967.1"/>
</dbReference>
<dbReference type="PROSITE" id="PS51294">
    <property type="entry name" value="HTH_MYB"/>
    <property type="match status" value="1"/>
</dbReference>
<dbReference type="InterPro" id="IPR009057">
    <property type="entry name" value="Homeodomain-like_sf"/>
</dbReference>
<evidence type="ECO:0000256" key="2">
    <source>
        <dbReference type="SAM" id="MobiDB-lite"/>
    </source>
</evidence>
<dbReference type="InterPro" id="IPR001005">
    <property type="entry name" value="SANT/Myb"/>
</dbReference>
<dbReference type="CDD" id="cd00167">
    <property type="entry name" value="SANT"/>
    <property type="match status" value="1"/>
</dbReference>
<feature type="region of interest" description="Disordered" evidence="2">
    <location>
        <begin position="203"/>
        <end position="226"/>
    </location>
</feature>
<dbReference type="InterPro" id="IPR037830">
    <property type="entry name" value="ZZZ3"/>
</dbReference>
<dbReference type="PANTHER" id="PTHR22705:SF0">
    <property type="entry name" value="ZZ-TYPE ZINC FINGER-CONTAINING PROTEIN 3"/>
    <property type="match status" value="1"/>
</dbReference>
<name>A0A6J2UFE5_DROLE</name>
<evidence type="ECO:0000313" key="5">
    <source>
        <dbReference type="RefSeq" id="XP_030385827.1"/>
    </source>
</evidence>
<dbReference type="Proteomes" id="UP000504634">
    <property type="component" value="Unplaced"/>
</dbReference>
<feature type="region of interest" description="Disordered" evidence="2">
    <location>
        <begin position="120"/>
        <end position="147"/>
    </location>
</feature>
<evidence type="ECO:0000313" key="4">
    <source>
        <dbReference type="Proteomes" id="UP000504634"/>
    </source>
</evidence>